<evidence type="ECO:0000313" key="1">
    <source>
        <dbReference type="EMBL" id="GFD53556.1"/>
    </source>
</evidence>
<accession>A0A699X6Y3</accession>
<sequence length="101" mass="11543">RVKKLERRNKVKVLKLRRLQKVGTTRRVKTSDDTVMGDISKQGRLIVEMDADDDVVIEKDKDVVADIGESAHNQGRKAESQAEIYKIDLEHAQKVLSMQKD</sequence>
<protein>
    <submittedName>
        <fullName evidence="1">Uncharacterized protein</fullName>
    </submittedName>
</protein>
<feature type="non-terminal residue" evidence="1">
    <location>
        <position position="1"/>
    </location>
</feature>
<comment type="caution">
    <text evidence="1">The sequence shown here is derived from an EMBL/GenBank/DDBJ whole genome shotgun (WGS) entry which is preliminary data.</text>
</comment>
<dbReference type="AlphaFoldDB" id="A0A699X6Y3"/>
<name>A0A699X6Y3_TANCI</name>
<reference evidence="1" key="1">
    <citation type="journal article" date="2019" name="Sci. Rep.">
        <title>Draft genome of Tanacetum cinerariifolium, the natural source of mosquito coil.</title>
        <authorList>
            <person name="Yamashiro T."/>
            <person name="Shiraishi A."/>
            <person name="Satake H."/>
            <person name="Nakayama K."/>
        </authorList>
    </citation>
    <scope>NUCLEOTIDE SEQUENCE</scope>
</reference>
<feature type="non-terminal residue" evidence="1">
    <location>
        <position position="101"/>
    </location>
</feature>
<dbReference type="EMBL" id="BKCJ011795843">
    <property type="protein sequence ID" value="GFD53556.1"/>
    <property type="molecule type" value="Genomic_DNA"/>
</dbReference>
<proteinExistence type="predicted"/>
<organism evidence="1">
    <name type="scientific">Tanacetum cinerariifolium</name>
    <name type="common">Dalmatian daisy</name>
    <name type="synonym">Chrysanthemum cinerariifolium</name>
    <dbReference type="NCBI Taxonomy" id="118510"/>
    <lineage>
        <taxon>Eukaryota</taxon>
        <taxon>Viridiplantae</taxon>
        <taxon>Streptophyta</taxon>
        <taxon>Embryophyta</taxon>
        <taxon>Tracheophyta</taxon>
        <taxon>Spermatophyta</taxon>
        <taxon>Magnoliopsida</taxon>
        <taxon>eudicotyledons</taxon>
        <taxon>Gunneridae</taxon>
        <taxon>Pentapetalae</taxon>
        <taxon>asterids</taxon>
        <taxon>campanulids</taxon>
        <taxon>Asterales</taxon>
        <taxon>Asteraceae</taxon>
        <taxon>Asteroideae</taxon>
        <taxon>Anthemideae</taxon>
        <taxon>Anthemidinae</taxon>
        <taxon>Tanacetum</taxon>
    </lineage>
</organism>
<gene>
    <name evidence="1" type="ORF">Tci_925525</name>
</gene>